<proteinExistence type="predicted"/>
<accession>A0A844D6A5</accession>
<comment type="caution">
    <text evidence="2">The sequence shown here is derived from an EMBL/GenBank/DDBJ whole genome shotgun (WGS) entry which is preliminary data.</text>
</comment>
<evidence type="ECO:0000313" key="2">
    <source>
        <dbReference type="EMBL" id="MRU16898.1"/>
    </source>
</evidence>
<sequence>MRWIALICCLAPPALADQTIGGKTVDCYCTDKAGKRVELGEMICLHVDGKSFMAQCQMSLNNPMWRKISDGCLSSSLRKRLEPPIQTRRIHSEIGSAKTRPPV</sequence>
<gene>
    <name evidence="2" type="ORF">FDP25_15760</name>
</gene>
<reference evidence="2 3" key="1">
    <citation type="submission" date="2019-05" db="EMBL/GenBank/DDBJ databases">
        <title>Roseovarius bejariae sp. nov., a moderately halophylic bacterium isolated from a saline soil in Rambla Salada (Murcia).</title>
        <authorList>
            <person name="Castro D.J."/>
            <person name="Gomez-Altuve A."/>
            <person name="Reina J.C."/>
            <person name="Rodriguez M."/>
            <person name="Sampedro I."/>
            <person name="Llamas I."/>
            <person name="Martinez-Checa F."/>
        </authorList>
    </citation>
    <scope>NUCLEOTIDE SEQUENCE [LARGE SCALE GENOMIC DNA]</scope>
    <source>
        <strain evidence="2 3">A21</strain>
    </source>
</reference>
<protein>
    <submittedName>
        <fullName evidence="2">Uncharacterized protein</fullName>
    </submittedName>
</protein>
<name>A0A844D6A5_9RHOB</name>
<keyword evidence="3" id="KW-1185">Reference proteome</keyword>
<dbReference type="Proteomes" id="UP000564704">
    <property type="component" value="Unassembled WGS sequence"/>
</dbReference>
<dbReference type="RefSeq" id="WP_246175949.1">
    <property type="nucleotide sequence ID" value="NZ_SZWE01000002.1"/>
</dbReference>
<organism evidence="2 3">
    <name type="scientific">Roseovarius bejariae</name>
    <dbReference type="NCBI Taxonomy" id="2576383"/>
    <lineage>
        <taxon>Bacteria</taxon>
        <taxon>Pseudomonadati</taxon>
        <taxon>Pseudomonadota</taxon>
        <taxon>Alphaproteobacteria</taxon>
        <taxon>Rhodobacterales</taxon>
        <taxon>Roseobacteraceae</taxon>
        <taxon>Roseovarius</taxon>
    </lineage>
</organism>
<keyword evidence="1" id="KW-0732">Signal</keyword>
<feature type="chain" id="PRO_5032453044" evidence="1">
    <location>
        <begin position="17"/>
        <end position="103"/>
    </location>
</feature>
<feature type="signal peptide" evidence="1">
    <location>
        <begin position="1"/>
        <end position="16"/>
    </location>
</feature>
<evidence type="ECO:0000313" key="3">
    <source>
        <dbReference type="Proteomes" id="UP000564704"/>
    </source>
</evidence>
<evidence type="ECO:0000256" key="1">
    <source>
        <dbReference type="SAM" id="SignalP"/>
    </source>
</evidence>
<dbReference type="EMBL" id="SZWE01000002">
    <property type="protein sequence ID" value="MRU16898.1"/>
    <property type="molecule type" value="Genomic_DNA"/>
</dbReference>
<dbReference type="AlphaFoldDB" id="A0A844D6A5"/>